<protein>
    <recommendedName>
        <fullName evidence="6">Very short patch repair endonuclease</fullName>
        <ecNumber evidence="6">3.1.-.-</ecNumber>
    </recommendedName>
</protein>
<keyword evidence="3 6" id="KW-0227">DNA damage</keyword>
<dbReference type="Proteomes" id="UP000468717">
    <property type="component" value="Unassembled WGS sequence"/>
</dbReference>
<dbReference type="CDD" id="cd00221">
    <property type="entry name" value="Vsr"/>
    <property type="match status" value="1"/>
</dbReference>
<evidence type="ECO:0000313" key="8">
    <source>
        <dbReference type="Proteomes" id="UP000468717"/>
    </source>
</evidence>
<dbReference type="Pfam" id="PF03852">
    <property type="entry name" value="Vsr"/>
    <property type="match status" value="1"/>
</dbReference>
<keyword evidence="8" id="KW-1185">Reference proteome</keyword>
<dbReference type="SUPFAM" id="SSF52980">
    <property type="entry name" value="Restriction endonuclease-like"/>
    <property type="match status" value="1"/>
</dbReference>
<dbReference type="NCBIfam" id="TIGR00632">
    <property type="entry name" value="vsr"/>
    <property type="match status" value="1"/>
</dbReference>
<evidence type="ECO:0000256" key="6">
    <source>
        <dbReference type="PIRNR" id="PIRNR018267"/>
    </source>
</evidence>
<comment type="similarity">
    <text evidence="6">Belongs to the vsr family.</text>
</comment>
<keyword evidence="2 6" id="KW-0255">Endonuclease</keyword>
<dbReference type="InterPro" id="IPR011335">
    <property type="entry name" value="Restrct_endonuc-II-like"/>
</dbReference>
<dbReference type="EC" id="3.1.-.-" evidence="6"/>
<accession>A0A6I1I2V3</accession>
<comment type="caution">
    <text evidence="7">The sequence shown here is derived from an EMBL/GenBank/DDBJ whole genome shotgun (WGS) entry which is preliminary data.</text>
</comment>
<keyword evidence="4 6" id="KW-0378">Hydrolase</keyword>
<evidence type="ECO:0000256" key="2">
    <source>
        <dbReference type="ARBA" id="ARBA00022759"/>
    </source>
</evidence>
<dbReference type="EMBL" id="WFLI01000008">
    <property type="protein sequence ID" value="KAB8065225.1"/>
    <property type="molecule type" value="Genomic_DNA"/>
</dbReference>
<evidence type="ECO:0000256" key="5">
    <source>
        <dbReference type="ARBA" id="ARBA00023204"/>
    </source>
</evidence>
<evidence type="ECO:0000256" key="4">
    <source>
        <dbReference type="ARBA" id="ARBA00022801"/>
    </source>
</evidence>
<gene>
    <name evidence="7" type="primary">vsr</name>
    <name evidence="7" type="ORF">GCN75_09475</name>
</gene>
<sequence length="140" mass="16379">MDIVDSATRSRMMSGIQSKNTKPEMLVRQYLHAQGFRYRLHTRELPGSPDLVLPKYHVVIFVHGCFWHRHAGCRFATQPASNTERWKAKFQGNLERDAKNVAALQVMGWRVLVVWECELKREPLDRLQRLAREITHQAID</sequence>
<evidence type="ECO:0000256" key="3">
    <source>
        <dbReference type="ARBA" id="ARBA00022763"/>
    </source>
</evidence>
<comment type="function">
    <text evidence="6">May nick specific sequences that contain T:G mispairs resulting from m5C-deamination.</text>
</comment>
<name>A0A6I1I2V3_9BURK</name>
<dbReference type="InterPro" id="IPR004603">
    <property type="entry name" value="DNA_mismatch_endonuc_vsr"/>
</dbReference>
<evidence type="ECO:0000313" key="7">
    <source>
        <dbReference type="EMBL" id="KAB8065225.1"/>
    </source>
</evidence>
<dbReference type="GO" id="GO:0016787">
    <property type="term" value="F:hydrolase activity"/>
    <property type="evidence" value="ECO:0007669"/>
    <property type="project" value="UniProtKB-KW"/>
</dbReference>
<dbReference type="GO" id="GO:0006298">
    <property type="term" value="P:mismatch repair"/>
    <property type="evidence" value="ECO:0007669"/>
    <property type="project" value="UniProtKB-UniRule"/>
</dbReference>
<keyword evidence="1 6" id="KW-0540">Nuclease</keyword>
<dbReference type="Gene3D" id="3.40.960.10">
    <property type="entry name" value="VSR Endonuclease"/>
    <property type="match status" value="1"/>
</dbReference>
<dbReference type="AlphaFoldDB" id="A0A6I1I2V3"/>
<dbReference type="GO" id="GO:0004519">
    <property type="term" value="F:endonuclease activity"/>
    <property type="evidence" value="ECO:0007669"/>
    <property type="project" value="UniProtKB-KW"/>
</dbReference>
<organism evidence="7 8">
    <name type="scientific">Janthinobacterium violaceinigrum</name>
    <dbReference type="NCBI Taxonomy" id="2654252"/>
    <lineage>
        <taxon>Bacteria</taxon>
        <taxon>Pseudomonadati</taxon>
        <taxon>Pseudomonadota</taxon>
        <taxon>Betaproteobacteria</taxon>
        <taxon>Burkholderiales</taxon>
        <taxon>Oxalobacteraceae</taxon>
        <taxon>Janthinobacterium</taxon>
    </lineage>
</organism>
<keyword evidence="5 6" id="KW-0234">DNA repair</keyword>
<proteinExistence type="inferred from homology"/>
<evidence type="ECO:0000256" key="1">
    <source>
        <dbReference type="ARBA" id="ARBA00022722"/>
    </source>
</evidence>
<dbReference type="PIRSF" id="PIRSF018267">
    <property type="entry name" value="VSR_endonuc"/>
    <property type="match status" value="1"/>
</dbReference>
<reference evidence="7 8" key="1">
    <citation type="submission" date="2019-10" db="EMBL/GenBank/DDBJ databases">
        <title>Three novel species isolated from a subtropical stream in China.</title>
        <authorList>
            <person name="Lu H."/>
        </authorList>
    </citation>
    <scope>NUCLEOTIDE SEQUENCE [LARGE SCALE GENOMIC DNA]</scope>
    <source>
        <strain evidence="7 8">FT13W</strain>
    </source>
</reference>